<evidence type="ECO:0000256" key="1">
    <source>
        <dbReference type="ARBA" id="ARBA00022833"/>
    </source>
</evidence>
<organism evidence="3 4">
    <name type="scientific">Sutcliffiella tianshenii</name>
    <dbReference type="NCBI Taxonomy" id="1463404"/>
    <lineage>
        <taxon>Bacteria</taxon>
        <taxon>Bacillati</taxon>
        <taxon>Bacillota</taxon>
        <taxon>Bacilli</taxon>
        <taxon>Bacillales</taxon>
        <taxon>Bacillaceae</taxon>
        <taxon>Sutcliffiella</taxon>
    </lineage>
</organism>
<dbReference type="InterPro" id="IPR036866">
    <property type="entry name" value="RibonucZ/Hydroxyglut_hydro"/>
</dbReference>
<proteinExistence type="predicted"/>
<dbReference type="Proteomes" id="UP000737402">
    <property type="component" value="Unassembled WGS sequence"/>
</dbReference>
<keyword evidence="1" id="KW-0862">Zinc</keyword>
<dbReference type="EMBL" id="JAFBED010000005">
    <property type="protein sequence ID" value="MBM7620741.1"/>
    <property type="molecule type" value="Genomic_DNA"/>
</dbReference>
<dbReference type="PANTHER" id="PTHR46018:SF4">
    <property type="entry name" value="METALLO-HYDROLASE YHFI-RELATED"/>
    <property type="match status" value="1"/>
</dbReference>
<name>A0ABS2P1A0_9BACI</name>
<dbReference type="CDD" id="cd07716">
    <property type="entry name" value="RNaseZ_short-form-like_MBL-fold"/>
    <property type="match status" value="1"/>
</dbReference>
<sequence>MKLTVVGYWGGYPAANSATSGYLVEHDGFRLLIDCGSGVLAQLQNYIEVTELDAVILSHYHHDHVADIGPLQFARLISFYMGKSVTQLPIYGHQEDMQGFASLDHKEYTKGVAYDPAQILQVGPFSIEFLKTAHPVPCYAMKVTTDEGSFVYTADTSYQESFVPFTKDADLLICECNLYAHQNGQAAGHMNSHDAAKVARDSGVQKLLLTHLPHFGNIEQLVEEASSIYKGEITLAHKGYTWESGK</sequence>
<accession>A0ABS2P1A0</accession>
<evidence type="ECO:0000259" key="2">
    <source>
        <dbReference type="SMART" id="SM00849"/>
    </source>
</evidence>
<evidence type="ECO:0000313" key="3">
    <source>
        <dbReference type="EMBL" id="MBM7620741.1"/>
    </source>
</evidence>
<dbReference type="SMART" id="SM00849">
    <property type="entry name" value="Lactamase_B"/>
    <property type="match status" value="1"/>
</dbReference>
<dbReference type="SUPFAM" id="SSF56281">
    <property type="entry name" value="Metallo-hydrolase/oxidoreductase"/>
    <property type="match status" value="1"/>
</dbReference>
<dbReference type="PANTHER" id="PTHR46018">
    <property type="entry name" value="ZINC PHOSPHODIESTERASE ELAC PROTEIN 1"/>
    <property type="match status" value="1"/>
</dbReference>
<dbReference type="Pfam" id="PF12706">
    <property type="entry name" value="Lactamase_B_2"/>
    <property type="match status" value="1"/>
</dbReference>
<keyword evidence="4" id="KW-1185">Reference proteome</keyword>
<evidence type="ECO:0000313" key="4">
    <source>
        <dbReference type="Proteomes" id="UP000737402"/>
    </source>
</evidence>
<dbReference type="Gene3D" id="3.60.15.10">
    <property type="entry name" value="Ribonuclease Z/Hydroxyacylglutathione hydrolase-like"/>
    <property type="match status" value="1"/>
</dbReference>
<comment type="caution">
    <text evidence="3">The sequence shown here is derived from an EMBL/GenBank/DDBJ whole genome shotgun (WGS) entry which is preliminary data.</text>
</comment>
<protein>
    <submittedName>
        <fullName evidence="3">Ribonuclease BN (tRNA processing enzyme)</fullName>
    </submittedName>
</protein>
<dbReference type="RefSeq" id="WP_204416745.1">
    <property type="nucleotide sequence ID" value="NZ_JAFBED010000005.1"/>
</dbReference>
<gene>
    <name evidence="3" type="ORF">JOC95_002596</name>
</gene>
<dbReference type="InterPro" id="IPR001279">
    <property type="entry name" value="Metallo-B-lactamas"/>
</dbReference>
<reference evidence="3 4" key="1">
    <citation type="submission" date="2021-01" db="EMBL/GenBank/DDBJ databases">
        <title>Genomic Encyclopedia of Type Strains, Phase IV (KMG-IV): sequencing the most valuable type-strain genomes for metagenomic binning, comparative biology and taxonomic classification.</title>
        <authorList>
            <person name="Goeker M."/>
        </authorList>
    </citation>
    <scope>NUCLEOTIDE SEQUENCE [LARGE SCALE GENOMIC DNA]</scope>
    <source>
        <strain evidence="3 4">DSM 25879</strain>
    </source>
</reference>
<feature type="domain" description="Metallo-beta-lactamase" evidence="2">
    <location>
        <begin position="18"/>
        <end position="211"/>
    </location>
</feature>